<dbReference type="InterPro" id="IPR050515">
    <property type="entry name" value="Beta-lactam/transpept"/>
</dbReference>
<dbReference type="Gene3D" id="3.30.450.330">
    <property type="match status" value="1"/>
</dbReference>
<dbReference type="EMBL" id="UINC01086628">
    <property type="protein sequence ID" value="SVC35268.1"/>
    <property type="molecule type" value="Genomic_DNA"/>
</dbReference>
<dbReference type="SUPFAM" id="SSF56601">
    <property type="entry name" value="beta-lactamase/transpeptidase-like"/>
    <property type="match status" value="1"/>
</dbReference>
<dbReference type="InterPro" id="IPR012338">
    <property type="entry name" value="Beta-lactam/transpept-like"/>
</dbReference>
<feature type="non-terminal residue" evidence="5">
    <location>
        <position position="1"/>
    </location>
</feature>
<evidence type="ECO:0000259" key="4">
    <source>
        <dbReference type="Pfam" id="PF03717"/>
    </source>
</evidence>
<gene>
    <name evidence="5" type="ORF">METZ01_LOCUS288122</name>
</gene>
<proteinExistence type="predicted"/>
<dbReference type="InterPro" id="IPR001460">
    <property type="entry name" value="PCN-bd_Tpept"/>
</dbReference>
<feature type="domain" description="Penicillin-binding protein dimerisation" evidence="4">
    <location>
        <begin position="3"/>
        <end position="63"/>
    </location>
</feature>
<dbReference type="AlphaFoldDB" id="A0A382LEQ2"/>
<dbReference type="GO" id="GO:0071555">
    <property type="term" value="P:cell wall organization"/>
    <property type="evidence" value="ECO:0007669"/>
    <property type="project" value="TreeGrafter"/>
</dbReference>
<evidence type="ECO:0000259" key="3">
    <source>
        <dbReference type="Pfam" id="PF00905"/>
    </source>
</evidence>
<dbReference type="InterPro" id="IPR005311">
    <property type="entry name" value="PBP_dimer"/>
</dbReference>
<comment type="subcellular location">
    <subcellularLocation>
        <location evidence="1">Membrane</location>
    </subcellularLocation>
</comment>
<evidence type="ECO:0000313" key="5">
    <source>
        <dbReference type="EMBL" id="SVC35268.1"/>
    </source>
</evidence>
<organism evidence="5">
    <name type="scientific">marine metagenome</name>
    <dbReference type="NCBI Taxonomy" id="408172"/>
    <lineage>
        <taxon>unclassified sequences</taxon>
        <taxon>metagenomes</taxon>
        <taxon>ecological metagenomes</taxon>
    </lineage>
</organism>
<evidence type="ECO:0008006" key="6">
    <source>
        <dbReference type="Google" id="ProtNLM"/>
    </source>
</evidence>
<dbReference type="Pfam" id="PF00905">
    <property type="entry name" value="Transpeptidase"/>
    <property type="match status" value="1"/>
</dbReference>
<dbReference type="PANTHER" id="PTHR30627:SF1">
    <property type="entry name" value="PEPTIDOGLYCAN D,D-TRANSPEPTIDASE FTSI"/>
    <property type="match status" value="1"/>
</dbReference>
<dbReference type="Gene3D" id="3.40.710.10">
    <property type="entry name" value="DD-peptidase/beta-lactamase superfamily"/>
    <property type="match status" value="1"/>
</dbReference>
<dbReference type="GO" id="GO:0005886">
    <property type="term" value="C:plasma membrane"/>
    <property type="evidence" value="ECO:0007669"/>
    <property type="project" value="TreeGrafter"/>
</dbReference>
<dbReference type="Gene3D" id="3.90.1310.10">
    <property type="entry name" value="Penicillin-binding protein 2a (Domain 2)"/>
    <property type="match status" value="1"/>
</dbReference>
<feature type="domain" description="Penicillin-binding protein transpeptidase" evidence="3">
    <location>
        <begin position="116"/>
        <end position="390"/>
    </location>
</feature>
<evidence type="ECO:0000256" key="2">
    <source>
        <dbReference type="ARBA" id="ARBA00023136"/>
    </source>
</evidence>
<sequence>IEDTKKTEVERLDLQGIFFKRNLKRSYPQQEISSHVVGITDIDRIGIQGVEKVLEKILKGKDGNFSGIRSPIGVIGGDRSSAVDGQNLQLTIDIRLQSIAYHELYSAVQELNAQSGSIILVEPKSSNILALTNFPSFNPSNRSNINDLSVLRNRASIDVFEPGSVIKPLAMAAMIDSGQINTDTVINTSPGWVEFGGYKTSDFRDYGLLNLSEIISYSSNVGMVKLCDKQKPELLHNYFSNFGVGKLPSNILISSREGFLPSYAALSDRDKVSLCYGYGLSMTALQIAQAYQVFANNGVYKELNLFMNKKFSSPVRDKRILSQETSKYISKMLYETVHSTYGTGKLARIEGIKVSGKTGTAEKIWKGNKSYTATFAGFAPSNNPKLLIVVAGAFLTKRSPC</sequence>
<keyword evidence="2" id="KW-0472">Membrane</keyword>
<feature type="non-terminal residue" evidence="5">
    <location>
        <position position="401"/>
    </location>
</feature>
<evidence type="ECO:0000256" key="1">
    <source>
        <dbReference type="ARBA" id="ARBA00004370"/>
    </source>
</evidence>
<dbReference type="Pfam" id="PF03717">
    <property type="entry name" value="PBP_dimer"/>
    <property type="match status" value="1"/>
</dbReference>
<reference evidence="5" key="1">
    <citation type="submission" date="2018-05" db="EMBL/GenBank/DDBJ databases">
        <authorList>
            <person name="Lanie J.A."/>
            <person name="Ng W.-L."/>
            <person name="Kazmierczak K.M."/>
            <person name="Andrzejewski T.M."/>
            <person name="Davidsen T.M."/>
            <person name="Wayne K.J."/>
            <person name="Tettelin H."/>
            <person name="Glass J.I."/>
            <person name="Rusch D."/>
            <person name="Podicherti R."/>
            <person name="Tsui H.-C.T."/>
            <person name="Winkler M.E."/>
        </authorList>
    </citation>
    <scope>NUCLEOTIDE SEQUENCE</scope>
</reference>
<dbReference type="PANTHER" id="PTHR30627">
    <property type="entry name" value="PEPTIDOGLYCAN D,D-TRANSPEPTIDASE"/>
    <property type="match status" value="1"/>
</dbReference>
<protein>
    <recommendedName>
        <fullName evidence="6">Penicillin-binding protein transpeptidase domain-containing protein</fullName>
    </recommendedName>
</protein>
<dbReference type="GO" id="GO:0008658">
    <property type="term" value="F:penicillin binding"/>
    <property type="evidence" value="ECO:0007669"/>
    <property type="project" value="InterPro"/>
</dbReference>
<name>A0A382LEQ2_9ZZZZ</name>
<accession>A0A382LEQ2</accession>